<reference evidence="2 3" key="1">
    <citation type="submission" date="2019-01" db="EMBL/GenBank/DDBJ databases">
        <authorList>
            <person name="Brito A."/>
        </authorList>
    </citation>
    <scope>NUCLEOTIDE SEQUENCE [LARGE SCALE GENOMIC DNA]</scope>
    <source>
        <strain evidence="2">1</strain>
    </source>
</reference>
<organism evidence="2 3">
    <name type="scientific">Hyella patelloides LEGE 07179</name>
    <dbReference type="NCBI Taxonomy" id="945734"/>
    <lineage>
        <taxon>Bacteria</taxon>
        <taxon>Bacillati</taxon>
        <taxon>Cyanobacteriota</taxon>
        <taxon>Cyanophyceae</taxon>
        <taxon>Pleurocapsales</taxon>
        <taxon>Hyellaceae</taxon>
        <taxon>Hyella</taxon>
    </lineage>
</organism>
<dbReference type="Pfam" id="PF00149">
    <property type="entry name" value="Metallophos"/>
    <property type="match status" value="1"/>
</dbReference>
<dbReference type="InterPro" id="IPR004843">
    <property type="entry name" value="Calcineurin-like_PHP"/>
</dbReference>
<feature type="domain" description="Calcineurin-like phosphoesterase" evidence="1">
    <location>
        <begin position="29"/>
        <end position="191"/>
    </location>
</feature>
<dbReference type="AlphaFoldDB" id="A0A563W0D0"/>
<dbReference type="GO" id="GO:0016787">
    <property type="term" value="F:hydrolase activity"/>
    <property type="evidence" value="ECO:0007669"/>
    <property type="project" value="InterPro"/>
</dbReference>
<proteinExistence type="predicted"/>
<dbReference type="OrthoDB" id="9780884at2"/>
<name>A0A563W0D0_9CYAN</name>
<gene>
    <name evidence="2" type="ORF">H1P_560029</name>
</gene>
<evidence type="ECO:0000313" key="3">
    <source>
        <dbReference type="Proteomes" id="UP000320055"/>
    </source>
</evidence>
<dbReference type="EMBL" id="CAACVJ010000512">
    <property type="protein sequence ID" value="VEP17172.1"/>
    <property type="molecule type" value="Genomic_DNA"/>
</dbReference>
<evidence type="ECO:0000259" key="1">
    <source>
        <dbReference type="Pfam" id="PF00149"/>
    </source>
</evidence>
<dbReference type="PANTHER" id="PTHR31302:SF0">
    <property type="entry name" value="TRANSMEMBRANE PROTEIN WITH METALLOPHOSPHOESTERASE DOMAIN"/>
    <property type="match status" value="1"/>
</dbReference>
<keyword evidence="3" id="KW-1185">Reference proteome</keyword>
<dbReference type="RefSeq" id="WP_144866837.1">
    <property type="nucleotide sequence ID" value="NZ_LR213815.1"/>
</dbReference>
<dbReference type="InterPro" id="IPR051158">
    <property type="entry name" value="Metallophosphoesterase_sf"/>
</dbReference>
<dbReference type="CDD" id="cd07385">
    <property type="entry name" value="MPP_YkuE_C"/>
    <property type="match status" value="1"/>
</dbReference>
<dbReference type="InterPro" id="IPR029052">
    <property type="entry name" value="Metallo-depent_PP-like"/>
</dbReference>
<evidence type="ECO:0000313" key="2">
    <source>
        <dbReference type="EMBL" id="VEP17172.1"/>
    </source>
</evidence>
<dbReference type="SUPFAM" id="SSF56300">
    <property type="entry name" value="Metallo-dependent phosphatases"/>
    <property type="match status" value="1"/>
</dbReference>
<dbReference type="Gene3D" id="3.60.21.10">
    <property type="match status" value="1"/>
</dbReference>
<dbReference type="PANTHER" id="PTHR31302">
    <property type="entry name" value="TRANSMEMBRANE PROTEIN WITH METALLOPHOSPHOESTERASE DOMAIN-RELATED"/>
    <property type="match status" value="1"/>
</dbReference>
<accession>A0A563W0D0</accession>
<sequence length="276" mass="31043">MTPIITEPLKVERINIAISNLATNLIGTKIVQLSDLHYDGTHLSDEVFQEAIAKCNQEQAELIAITGDFVTDKPQPIPELAKRLQQLESKFGVYGCLGNHDSSTRCVPEQLMTALEKVEIKILFNEVAYPLGKEIALVGLADFWSRKFKPSKVLPQLEENLPRIVLSHNPDSAAILAKYRVDLQLSGHTHGGQVIIPGYGAAPELLQEIRKQTPKFISKHIPYLRNCVSVVKNWQWSEGWHQIGNNQLYVNRGLGTYFPGRFRCPPEITVITLERK</sequence>
<dbReference type="Proteomes" id="UP000320055">
    <property type="component" value="Unassembled WGS sequence"/>
</dbReference>
<protein>
    <submittedName>
        <fullName evidence="2">Metallophosphoesterase</fullName>
    </submittedName>
</protein>